<keyword evidence="2" id="KW-1185">Reference proteome</keyword>
<dbReference type="AlphaFoldDB" id="A0A9W6TKH0"/>
<dbReference type="EMBL" id="BSXT01000023">
    <property type="protein sequence ID" value="GMF15061.1"/>
    <property type="molecule type" value="Genomic_DNA"/>
</dbReference>
<name>A0A9W6TKH0_9STRA</name>
<sequence length="189" mass="20721">MDLWVADLVGQHAFLGMNFMIPAGVPIDTADGTACLSDNLRIQLIGRRPLYGAKNHPISVASPLRIDPGWTSDNPLRPDRAAPLLWETRGKSWITTLVNGNIGRKSYLHVTKIGERRVTLDALTPVRWWTLADAILRAFGFVQLGSRRYQAWQHGCVTGRCDARPDAPQGDATPVAATIITAQNAGTRD</sequence>
<evidence type="ECO:0000313" key="2">
    <source>
        <dbReference type="Proteomes" id="UP001165121"/>
    </source>
</evidence>
<accession>A0A9W6TKH0</accession>
<evidence type="ECO:0000313" key="1">
    <source>
        <dbReference type="EMBL" id="GMF15061.1"/>
    </source>
</evidence>
<comment type="caution">
    <text evidence="1">The sequence shown here is derived from an EMBL/GenBank/DDBJ whole genome shotgun (WGS) entry which is preliminary data.</text>
</comment>
<protein>
    <submittedName>
        <fullName evidence="1">Unnamed protein product</fullName>
    </submittedName>
</protein>
<dbReference type="Proteomes" id="UP001165121">
    <property type="component" value="Unassembled WGS sequence"/>
</dbReference>
<organism evidence="1 2">
    <name type="scientific">Phytophthora fragariaefolia</name>
    <dbReference type="NCBI Taxonomy" id="1490495"/>
    <lineage>
        <taxon>Eukaryota</taxon>
        <taxon>Sar</taxon>
        <taxon>Stramenopiles</taxon>
        <taxon>Oomycota</taxon>
        <taxon>Peronosporomycetes</taxon>
        <taxon>Peronosporales</taxon>
        <taxon>Peronosporaceae</taxon>
        <taxon>Phytophthora</taxon>
    </lineage>
</organism>
<reference evidence="1" key="1">
    <citation type="submission" date="2023-04" db="EMBL/GenBank/DDBJ databases">
        <title>Phytophthora fragariaefolia NBRC 109709.</title>
        <authorList>
            <person name="Ichikawa N."/>
            <person name="Sato H."/>
            <person name="Tonouchi N."/>
        </authorList>
    </citation>
    <scope>NUCLEOTIDE SEQUENCE</scope>
    <source>
        <strain evidence="1">NBRC 109709</strain>
    </source>
</reference>
<dbReference type="OrthoDB" id="116059at2759"/>
<proteinExistence type="predicted"/>
<gene>
    <name evidence="1" type="ORF">Pfra01_000028000</name>
</gene>